<organism evidence="3 4">
    <name type="scientific">Vibrio xiamenensis</name>
    <dbReference type="NCBI Taxonomy" id="861298"/>
    <lineage>
        <taxon>Bacteria</taxon>
        <taxon>Pseudomonadati</taxon>
        <taxon>Pseudomonadota</taxon>
        <taxon>Gammaproteobacteria</taxon>
        <taxon>Vibrionales</taxon>
        <taxon>Vibrionaceae</taxon>
        <taxon>Vibrio</taxon>
    </lineage>
</organism>
<dbReference type="STRING" id="861298.SAMN04488136_1415"/>
<name>A0A1G8GUL4_9VIBR</name>
<dbReference type="InterPro" id="IPR012332">
    <property type="entry name" value="Autotransporter_pectin_lyase_C"/>
</dbReference>
<proteinExistence type="predicted"/>
<evidence type="ECO:0000256" key="2">
    <source>
        <dbReference type="SAM" id="SignalP"/>
    </source>
</evidence>
<feature type="chain" id="PRO_5011638066" evidence="2">
    <location>
        <begin position="25"/>
        <end position="482"/>
    </location>
</feature>
<feature type="signal peptide" evidence="2">
    <location>
        <begin position="1"/>
        <end position="24"/>
    </location>
</feature>
<evidence type="ECO:0000313" key="3">
    <source>
        <dbReference type="EMBL" id="SDH98042.1"/>
    </source>
</evidence>
<dbReference type="PROSITE" id="PS51257">
    <property type="entry name" value="PROKAR_LIPOPROTEIN"/>
    <property type="match status" value="1"/>
</dbReference>
<gene>
    <name evidence="3" type="ORF">SAMN04488136_1415</name>
</gene>
<dbReference type="EMBL" id="FNDD01000041">
    <property type="protein sequence ID" value="SDH98042.1"/>
    <property type="molecule type" value="Genomic_DNA"/>
</dbReference>
<accession>A0A1G8GUL4</accession>
<sequence>MKRQIITVAVLAALSGCAPSPSQVDGNPQTADSAHANVLASEHWPPPPPPNSSPNAEMPPGPPPSMGQKPPGPPPGGFPLGGFAGGPGGPSKVVTGSGLYVLKNGEQLIGGQYQSDQDDQNVFRAQGDINASLSSVHVHKTAGKPSSNDAASFYGLNAAILALDNATLTINGGTVDASSEGSTGVFAYNGAVIHLNDTEINVSGGNAGGIEVAGGGEIYANNLTVNSRVKAAIRSDRGGGKLVVNGGQYSTQGSMGAPAIYSTADIEVNNATLDSHNSEAVVIEGLNSVTIRDSAVTGRMDGNYQPDSNDVIRNVMLYQSMSGDAQNGTSRFTMQGGSLRSNNGDMFYVTNTDSVINLNHVILKRAANSKLLVIAGNSGKRGWGRVGANGGVCEMNLLNQIADGDIRVDPISALELNLEQGAQYTGAINPNGEQAQSLVVSLDNTSHWSLTADSYVTEFKGQLSQVSFNGHQIYVAGKSLSQ</sequence>
<feature type="compositionally biased region" description="Pro residues" evidence="1">
    <location>
        <begin position="44"/>
        <end position="77"/>
    </location>
</feature>
<evidence type="ECO:0000313" key="4">
    <source>
        <dbReference type="Proteomes" id="UP000198854"/>
    </source>
</evidence>
<keyword evidence="2" id="KW-0732">Signal</keyword>
<dbReference type="Gene3D" id="2.160.20.20">
    <property type="match status" value="1"/>
</dbReference>
<dbReference type="Proteomes" id="UP000198854">
    <property type="component" value="Unassembled WGS sequence"/>
</dbReference>
<dbReference type="InterPro" id="IPR011050">
    <property type="entry name" value="Pectin_lyase_fold/virulence"/>
</dbReference>
<keyword evidence="4" id="KW-1185">Reference proteome</keyword>
<feature type="region of interest" description="Disordered" evidence="1">
    <location>
        <begin position="16"/>
        <end position="89"/>
    </location>
</feature>
<evidence type="ECO:0000256" key="1">
    <source>
        <dbReference type="SAM" id="MobiDB-lite"/>
    </source>
</evidence>
<feature type="compositionally biased region" description="Gly residues" evidence="1">
    <location>
        <begin position="78"/>
        <end position="89"/>
    </location>
</feature>
<dbReference type="RefSeq" id="WP_093279198.1">
    <property type="nucleotide sequence ID" value="NZ_FNDD01000041.1"/>
</dbReference>
<feature type="compositionally biased region" description="Polar residues" evidence="1">
    <location>
        <begin position="20"/>
        <end position="32"/>
    </location>
</feature>
<protein>
    <submittedName>
        <fullName evidence="3">Uncharacterized protein</fullName>
    </submittedName>
</protein>
<dbReference type="AlphaFoldDB" id="A0A1G8GUL4"/>
<dbReference type="SUPFAM" id="SSF51126">
    <property type="entry name" value="Pectin lyase-like"/>
    <property type="match status" value="1"/>
</dbReference>
<dbReference type="OrthoDB" id="355208at2"/>
<reference evidence="3 4" key="1">
    <citation type="submission" date="2016-10" db="EMBL/GenBank/DDBJ databases">
        <authorList>
            <person name="de Groot N.N."/>
        </authorList>
    </citation>
    <scope>NUCLEOTIDE SEQUENCE [LARGE SCALE GENOMIC DNA]</scope>
    <source>
        <strain evidence="3 4">CGMCC 1.10228</strain>
    </source>
</reference>